<feature type="compositionally biased region" description="Basic and acidic residues" evidence="1">
    <location>
        <begin position="49"/>
        <end position="58"/>
    </location>
</feature>
<accession>A0A844QLV4</accession>
<evidence type="ECO:0000313" key="3">
    <source>
        <dbReference type="Proteomes" id="UP000463224"/>
    </source>
</evidence>
<keyword evidence="3" id="KW-1185">Reference proteome</keyword>
<dbReference type="Proteomes" id="UP000463224">
    <property type="component" value="Unassembled WGS sequence"/>
</dbReference>
<dbReference type="AlphaFoldDB" id="A0A844QLV4"/>
<sequence length="137" mass="15309">MALDGVTRHGLVKAVEAILKNALGHPFFPSPPELRGQCDKAMDWYRQEARRAQRRSDQTRLNADLDASHEAKTSDARAKVRSAYQRFIARYDQSKIEEQEVARASIRARYGMTPEVLASIPNASDDKRTGRPVGGDA</sequence>
<organism evidence="2 3">
    <name type="scientific">Nitratireductor arenosus</name>
    <dbReference type="NCBI Taxonomy" id="2682096"/>
    <lineage>
        <taxon>Bacteria</taxon>
        <taxon>Pseudomonadati</taxon>
        <taxon>Pseudomonadota</taxon>
        <taxon>Alphaproteobacteria</taxon>
        <taxon>Hyphomicrobiales</taxon>
        <taxon>Phyllobacteriaceae</taxon>
        <taxon>Nitratireductor</taxon>
    </lineage>
</organism>
<feature type="region of interest" description="Disordered" evidence="1">
    <location>
        <begin position="114"/>
        <end position="137"/>
    </location>
</feature>
<dbReference type="RefSeq" id="WP_156713839.1">
    <property type="nucleotide sequence ID" value="NZ_WPHG01000004.1"/>
</dbReference>
<name>A0A844QLV4_9HYPH</name>
<dbReference type="EMBL" id="WPHG01000004">
    <property type="protein sequence ID" value="MVA98861.1"/>
    <property type="molecule type" value="Genomic_DNA"/>
</dbReference>
<proteinExistence type="predicted"/>
<evidence type="ECO:0000256" key="1">
    <source>
        <dbReference type="SAM" id="MobiDB-lite"/>
    </source>
</evidence>
<feature type="compositionally biased region" description="Basic and acidic residues" evidence="1">
    <location>
        <begin position="66"/>
        <end position="77"/>
    </location>
</feature>
<comment type="caution">
    <text evidence="2">The sequence shown here is derived from an EMBL/GenBank/DDBJ whole genome shotgun (WGS) entry which is preliminary data.</text>
</comment>
<protein>
    <submittedName>
        <fullName evidence="2">Uncharacterized protein</fullName>
    </submittedName>
</protein>
<feature type="region of interest" description="Disordered" evidence="1">
    <location>
        <begin position="49"/>
        <end position="77"/>
    </location>
</feature>
<reference evidence="2 3" key="1">
    <citation type="submission" date="2019-12" db="EMBL/GenBank/DDBJ databases">
        <title>Nitratireductor arenosus sp. nov., Isolated from sea sand, Jeju island, South Korea.</title>
        <authorList>
            <person name="Kim W."/>
        </authorList>
    </citation>
    <scope>NUCLEOTIDE SEQUENCE [LARGE SCALE GENOMIC DNA]</scope>
    <source>
        <strain evidence="2 3">CAU 1489</strain>
    </source>
</reference>
<evidence type="ECO:0000313" key="2">
    <source>
        <dbReference type="EMBL" id="MVA98861.1"/>
    </source>
</evidence>
<gene>
    <name evidence="2" type="ORF">GN330_16560</name>
</gene>